<reference evidence="5 6" key="1">
    <citation type="submission" date="2016-01" db="EMBL/GenBank/DDBJ databases">
        <authorList>
            <person name="Oliw E.H."/>
        </authorList>
    </citation>
    <scope>NUCLEOTIDE SEQUENCE [LARGE SCALE GENOMIC DNA]</scope>
    <source>
        <strain evidence="5">LMG 27134</strain>
    </source>
</reference>
<dbReference type="InterPro" id="IPR000873">
    <property type="entry name" value="AMP-dep_synth/lig_dom"/>
</dbReference>
<dbReference type="AlphaFoldDB" id="A0A158HCA9"/>
<dbReference type="Pfam" id="PF13193">
    <property type="entry name" value="AMP-binding_C"/>
    <property type="match status" value="1"/>
</dbReference>
<keyword evidence="2" id="KW-0436">Ligase</keyword>
<feature type="domain" description="AMP-binding enzyme C-terminal" evidence="4">
    <location>
        <begin position="444"/>
        <end position="519"/>
    </location>
</feature>
<evidence type="ECO:0000313" key="6">
    <source>
        <dbReference type="Proteomes" id="UP000054683"/>
    </source>
</evidence>
<sequence>MEHAASQNLAYWPANQTEPFLEISIGDALTNAAERWKNEVALVEGVSGTDRRRWTYGELLTQSRKVAGALLSCFRPGEHVAVWASNRPEWVQIELGAALAGITLVTVNPAYLASELTHVLKQSRACGIIVEPEYRGRKLSAVLEEVKPELPLLREIISLKSWGDFVEGSSGVATLPRVEPGDIAQIQYTSGTTGFPKGALLTHRGLANNGRIYAQVIGARKGDTWVNPMPMFHTAGCGLVTLGALQTGGTHVLPPTFDPALMLNLIESERGTLMSAVPTMLVRILEYPELTAFDLSSWRLATLGGAPVPPELVQRIENTLRIRVGIGFGQTEASPYITHTRENESRSGWALTVGRPMPQVEVKVANPQSGETVPICTLGEIWTRGNCVTKGYFDNAEATRQALTDDGWLRTGDLGSMANDGYLTIQGRMKEMIIRGGENVYPREIEEVLLSHPAVSGACVVGLPDAEWGEIIAAFVQLGAGHAEGESELTSFCRTRLATYKTPRVWRFVDEFPQTASGKIQKYVLREQLLKEVRADKSLNGAP</sequence>
<dbReference type="Proteomes" id="UP000054683">
    <property type="component" value="Unassembled WGS sequence"/>
</dbReference>
<dbReference type="PANTHER" id="PTHR43201:SF5">
    <property type="entry name" value="MEDIUM-CHAIN ACYL-COA LIGASE ACSF2, MITOCHONDRIAL"/>
    <property type="match status" value="1"/>
</dbReference>
<protein>
    <submittedName>
        <fullName evidence="5">AMP-binding domain-containing protein</fullName>
    </submittedName>
</protein>
<dbReference type="Gene3D" id="3.40.50.12780">
    <property type="entry name" value="N-terminal domain of ligase-like"/>
    <property type="match status" value="1"/>
</dbReference>
<comment type="similarity">
    <text evidence="1">Belongs to the ATP-dependent AMP-binding enzyme family.</text>
</comment>
<evidence type="ECO:0000259" key="4">
    <source>
        <dbReference type="Pfam" id="PF13193"/>
    </source>
</evidence>
<dbReference type="SUPFAM" id="SSF56801">
    <property type="entry name" value="Acetyl-CoA synthetase-like"/>
    <property type="match status" value="1"/>
</dbReference>
<dbReference type="OrthoDB" id="9766486at2"/>
<dbReference type="InterPro" id="IPR045851">
    <property type="entry name" value="AMP-bd_C_sf"/>
</dbReference>
<dbReference type="InterPro" id="IPR025110">
    <property type="entry name" value="AMP-bd_C"/>
</dbReference>
<evidence type="ECO:0000256" key="2">
    <source>
        <dbReference type="ARBA" id="ARBA00022598"/>
    </source>
</evidence>
<dbReference type="PANTHER" id="PTHR43201">
    <property type="entry name" value="ACYL-COA SYNTHETASE"/>
    <property type="match status" value="1"/>
</dbReference>
<evidence type="ECO:0000256" key="1">
    <source>
        <dbReference type="ARBA" id="ARBA00006432"/>
    </source>
</evidence>
<dbReference type="InterPro" id="IPR042099">
    <property type="entry name" value="ANL_N_sf"/>
</dbReference>
<evidence type="ECO:0000313" key="5">
    <source>
        <dbReference type="EMBL" id="SAL41300.1"/>
    </source>
</evidence>
<dbReference type="PROSITE" id="PS00455">
    <property type="entry name" value="AMP_BINDING"/>
    <property type="match status" value="1"/>
</dbReference>
<dbReference type="GO" id="GO:0006631">
    <property type="term" value="P:fatty acid metabolic process"/>
    <property type="evidence" value="ECO:0007669"/>
    <property type="project" value="TreeGrafter"/>
</dbReference>
<dbReference type="Gene3D" id="3.30.300.30">
    <property type="match status" value="1"/>
</dbReference>
<dbReference type="EMBL" id="FCOK02000028">
    <property type="protein sequence ID" value="SAL41300.1"/>
    <property type="molecule type" value="Genomic_DNA"/>
</dbReference>
<evidence type="ECO:0000259" key="3">
    <source>
        <dbReference type="Pfam" id="PF00501"/>
    </source>
</evidence>
<organism evidence="5 6">
    <name type="scientific">Caballeronia udeis</name>
    <dbReference type="NCBI Taxonomy" id="1232866"/>
    <lineage>
        <taxon>Bacteria</taxon>
        <taxon>Pseudomonadati</taxon>
        <taxon>Pseudomonadota</taxon>
        <taxon>Betaproteobacteria</taxon>
        <taxon>Burkholderiales</taxon>
        <taxon>Burkholderiaceae</taxon>
        <taxon>Caballeronia</taxon>
    </lineage>
</organism>
<name>A0A158HCA9_9BURK</name>
<gene>
    <name evidence="5" type="ORF">AWB69_04163</name>
</gene>
<dbReference type="RefSeq" id="WP_062087970.1">
    <property type="nucleotide sequence ID" value="NZ_FCOK02000028.1"/>
</dbReference>
<dbReference type="Pfam" id="PF00501">
    <property type="entry name" value="AMP-binding"/>
    <property type="match status" value="1"/>
</dbReference>
<feature type="domain" description="AMP-dependent synthetase/ligase" evidence="3">
    <location>
        <begin position="30"/>
        <end position="393"/>
    </location>
</feature>
<proteinExistence type="inferred from homology"/>
<dbReference type="GO" id="GO:0031956">
    <property type="term" value="F:medium-chain fatty acid-CoA ligase activity"/>
    <property type="evidence" value="ECO:0007669"/>
    <property type="project" value="TreeGrafter"/>
</dbReference>
<dbReference type="FunFam" id="3.30.300.30:FF:000008">
    <property type="entry name" value="2,3-dihydroxybenzoate-AMP ligase"/>
    <property type="match status" value="1"/>
</dbReference>
<dbReference type="InterPro" id="IPR020845">
    <property type="entry name" value="AMP-binding_CS"/>
</dbReference>
<accession>A0A158HCA9</accession>